<dbReference type="Proteomes" id="UP001556367">
    <property type="component" value="Unassembled WGS sequence"/>
</dbReference>
<dbReference type="EMBL" id="JASNQZ010000015">
    <property type="protein sequence ID" value="KAL0947184.1"/>
    <property type="molecule type" value="Genomic_DNA"/>
</dbReference>
<organism evidence="2 3">
    <name type="scientific">Hohenbuehelia grisea</name>
    <dbReference type="NCBI Taxonomy" id="104357"/>
    <lineage>
        <taxon>Eukaryota</taxon>
        <taxon>Fungi</taxon>
        <taxon>Dikarya</taxon>
        <taxon>Basidiomycota</taxon>
        <taxon>Agaricomycotina</taxon>
        <taxon>Agaricomycetes</taxon>
        <taxon>Agaricomycetidae</taxon>
        <taxon>Agaricales</taxon>
        <taxon>Pleurotineae</taxon>
        <taxon>Pleurotaceae</taxon>
        <taxon>Hohenbuehelia</taxon>
    </lineage>
</organism>
<gene>
    <name evidence="2" type="ORF">HGRIS_013308</name>
</gene>
<evidence type="ECO:0000313" key="2">
    <source>
        <dbReference type="EMBL" id="KAL0947184.1"/>
    </source>
</evidence>
<sequence length="75" mass="8171">MEYLLSPGLVDRNKPPPPSTPLSPTRLPLKSGGSQPQSPLSRWAVDYYPRLSPIDWVRLTIVESGCGLLSTPVAN</sequence>
<proteinExistence type="predicted"/>
<name>A0ABR3IV96_9AGAR</name>
<accession>A0ABR3IV96</accession>
<evidence type="ECO:0000256" key="1">
    <source>
        <dbReference type="SAM" id="MobiDB-lite"/>
    </source>
</evidence>
<keyword evidence="3" id="KW-1185">Reference proteome</keyword>
<feature type="compositionally biased region" description="Low complexity" evidence="1">
    <location>
        <begin position="22"/>
        <end position="31"/>
    </location>
</feature>
<evidence type="ECO:0000313" key="3">
    <source>
        <dbReference type="Proteomes" id="UP001556367"/>
    </source>
</evidence>
<feature type="region of interest" description="Disordered" evidence="1">
    <location>
        <begin position="1"/>
        <end position="40"/>
    </location>
</feature>
<protein>
    <submittedName>
        <fullName evidence="2">Uncharacterized protein</fullName>
    </submittedName>
</protein>
<comment type="caution">
    <text evidence="2">The sequence shown here is derived from an EMBL/GenBank/DDBJ whole genome shotgun (WGS) entry which is preliminary data.</text>
</comment>
<reference evidence="3" key="1">
    <citation type="submission" date="2024-06" db="EMBL/GenBank/DDBJ databases">
        <title>Multi-omics analyses provide insights into the biosynthesis of the anticancer antibiotic pleurotin in Hohenbuehelia grisea.</title>
        <authorList>
            <person name="Weaver J.A."/>
            <person name="Alberti F."/>
        </authorList>
    </citation>
    <scope>NUCLEOTIDE SEQUENCE [LARGE SCALE GENOMIC DNA]</scope>
    <source>
        <strain evidence="3">T-177</strain>
    </source>
</reference>